<comment type="function">
    <text evidence="7">Actin-binding component of the Arp2/3 complex, a multiprotein complex that mediates actin polymerization upon stimulation by nucleation-promoting factor (NPF). The Arp2/3 complex mediates the formation of branched actin networks in the cytoplasm, providing the force for cell motility. In addition to its role in the cytoplasmic cytoskeleton, the Arp2/3 complex also promotes actin polymerization in the nucleus, thereby regulating gene transcription and repair of damaged DNA. The Arp2/3 complex promotes homologous recombination (HR) repair in response to DNA damage by promoting nuclear actin polymerization, leading to drive motility of double-strand breaks (DSBs).</text>
</comment>
<feature type="compositionally biased region" description="Basic residues" evidence="10">
    <location>
        <begin position="122"/>
        <end position="132"/>
    </location>
</feature>
<dbReference type="Gene3D" id="3.30.1460.20">
    <property type="match status" value="1"/>
</dbReference>
<dbReference type="PANTHER" id="PTHR22629">
    <property type="entry name" value="ARP2/3 COMPLEX 20 KD SUBUNIT"/>
    <property type="match status" value="1"/>
</dbReference>
<keyword evidence="4 9" id="KW-0238">DNA-binding</keyword>
<dbReference type="PANTHER" id="PTHR22629:SF0">
    <property type="entry name" value="ACTIN-RELATED PROTEIN 2_3 COMPLEX SUBUNIT 4"/>
    <property type="match status" value="1"/>
</dbReference>
<dbReference type="InterPro" id="IPR036388">
    <property type="entry name" value="WH-like_DNA-bd_sf"/>
</dbReference>
<dbReference type="GO" id="GO:0003677">
    <property type="term" value="F:DNA binding"/>
    <property type="evidence" value="ECO:0007669"/>
    <property type="project" value="UniProtKB-KW"/>
</dbReference>
<evidence type="ECO:0000313" key="12">
    <source>
        <dbReference type="Ensembl" id="ENSCCRP00010054578.1"/>
    </source>
</evidence>
<dbReference type="InterPro" id="IPR036390">
    <property type="entry name" value="WH_DNA-bd_sf"/>
</dbReference>
<keyword evidence="3" id="KW-0963">Cytoplasm</keyword>
<evidence type="ECO:0000256" key="8">
    <source>
        <dbReference type="ARBA" id="ARBA00073050"/>
    </source>
</evidence>
<keyword evidence="6" id="KW-0206">Cytoskeleton</keyword>
<evidence type="ECO:0000256" key="4">
    <source>
        <dbReference type="ARBA" id="ARBA00023125"/>
    </source>
</evidence>
<feature type="domain" description="H15" evidence="11">
    <location>
        <begin position="47"/>
        <end position="121"/>
    </location>
</feature>
<dbReference type="Pfam" id="PF05856">
    <property type="entry name" value="ARPC4"/>
    <property type="match status" value="1"/>
</dbReference>
<evidence type="ECO:0000256" key="5">
    <source>
        <dbReference type="ARBA" id="ARBA00023203"/>
    </source>
</evidence>
<dbReference type="GO" id="GO:0030041">
    <property type="term" value="P:actin filament polymerization"/>
    <property type="evidence" value="ECO:0007669"/>
    <property type="project" value="InterPro"/>
</dbReference>
<name>A0A8C1KZ53_CYPCA</name>
<organism evidence="12 13">
    <name type="scientific">Cyprinus carpio</name>
    <name type="common">Common carp</name>
    <dbReference type="NCBI Taxonomy" id="7962"/>
    <lineage>
        <taxon>Eukaryota</taxon>
        <taxon>Metazoa</taxon>
        <taxon>Chordata</taxon>
        <taxon>Craniata</taxon>
        <taxon>Vertebrata</taxon>
        <taxon>Euteleostomi</taxon>
        <taxon>Actinopterygii</taxon>
        <taxon>Neopterygii</taxon>
        <taxon>Teleostei</taxon>
        <taxon>Ostariophysi</taxon>
        <taxon>Cypriniformes</taxon>
        <taxon>Cyprinidae</taxon>
        <taxon>Cyprininae</taxon>
        <taxon>Cyprinus</taxon>
    </lineage>
</organism>
<dbReference type="Proteomes" id="UP000694427">
    <property type="component" value="Unplaced"/>
</dbReference>
<dbReference type="PRINTS" id="PR00624">
    <property type="entry name" value="HISTONEH5"/>
</dbReference>
<dbReference type="InterPro" id="IPR005819">
    <property type="entry name" value="H1/H5"/>
</dbReference>
<dbReference type="SUPFAM" id="SSF69645">
    <property type="entry name" value="Arp2/3 complex subunits"/>
    <property type="match status" value="1"/>
</dbReference>
<feature type="compositionally biased region" description="Low complexity" evidence="10">
    <location>
        <begin position="8"/>
        <end position="37"/>
    </location>
</feature>
<dbReference type="Pfam" id="PF00538">
    <property type="entry name" value="Linker_histone"/>
    <property type="match status" value="1"/>
</dbReference>
<comment type="subcellular location">
    <subcellularLocation>
        <location evidence="1">Cytoplasm</location>
        <location evidence="1">Cytoskeleton</location>
    </subcellularLocation>
    <subcellularLocation>
        <location evidence="9">Nucleus</location>
    </subcellularLocation>
</comment>
<dbReference type="InterPro" id="IPR034666">
    <property type="entry name" value="ARPC2/4"/>
</dbReference>
<evidence type="ECO:0000256" key="1">
    <source>
        <dbReference type="ARBA" id="ARBA00004245"/>
    </source>
</evidence>
<dbReference type="InterPro" id="IPR005818">
    <property type="entry name" value="Histone_H1/H5_H15"/>
</dbReference>
<keyword evidence="13" id="KW-1185">Reference proteome</keyword>
<evidence type="ECO:0000256" key="3">
    <source>
        <dbReference type="ARBA" id="ARBA00022490"/>
    </source>
</evidence>
<dbReference type="PROSITE" id="PS51504">
    <property type="entry name" value="H15"/>
    <property type="match status" value="1"/>
</dbReference>
<reference evidence="12" key="1">
    <citation type="submission" date="2025-08" db="UniProtKB">
        <authorList>
            <consortium name="Ensembl"/>
        </authorList>
    </citation>
    <scope>IDENTIFICATION</scope>
</reference>
<dbReference type="Ensembl" id="ENSCCRT00010059801.1">
    <property type="protein sequence ID" value="ENSCCRP00010054578.1"/>
    <property type="gene ID" value="ENSCCRG00010023139.1"/>
</dbReference>
<feature type="region of interest" description="Disordered" evidence="10">
    <location>
        <begin position="1"/>
        <end position="48"/>
    </location>
</feature>
<evidence type="ECO:0000256" key="7">
    <source>
        <dbReference type="ARBA" id="ARBA00060055"/>
    </source>
</evidence>
<dbReference type="FunFam" id="3.30.1460.20:FF:000001">
    <property type="entry name" value="Actin-related protein 2/3 complex subunit 4"/>
    <property type="match status" value="1"/>
</dbReference>
<dbReference type="GO" id="GO:0005634">
    <property type="term" value="C:nucleus"/>
    <property type="evidence" value="ECO:0007669"/>
    <property type="project" value="UniProtKB-SubCell"/>
</dbReference>
<evidence type="ECO:0000313" key="13">
    <source>
        <dbReference type="Proteomes" id="UP000694427"/>
    </source>
</evidence>
<dbReference type="SMART" id="SM00526">
    <property type="entry name" value="H15"/>
    <property type="match status" value="1"/>
</dbReference>
<dbReference type="GO" id="GO:0051015">
    <property type="term" value="F:actin filament binding"/>
    <property type="evidence" value="ECO:0007669"/>
    <property type="project" value="TreeGrafter"/>
</dbReference>
<dbReference type="Gene3D" id="1.10.10.10">
    <property type="entry name" value="Winged helix-like DNA-binding domain superfamily/Winged helix DNA-binding domain"/>
    <property type="match status" value="1"/>
</dbReference>
<comment type="similarity">
    <text evidence="2">Belongs to the ARPC4 family.</text>
</comment>
<feature type="region of interest" description="Disordered" evidence="10">
    <location>
        <begin position="122"/>
        <end position="192"/>
    </location>
</feature>
<protein>
    <recommendedName>
        <fullName evidence="8">Actin-related protein 2/3 complex subunit 4</fullName>
    </recommendedName>
</protein>
<evidence type="ECO:0000256" key="10">
    <source>
        <dbReference type="SAM" id="MobiDB-lite"/>
    </source>
</evidence>
<feature type="compositionally biased region" description="Basic residues" evidence="10">
    <location>
        <begin position="143"/>
        <end position="192"/>
    </location>
</feature>
<comment type="similarity">
    <text evidence="9">Belongs to the histone H1/H5 family.</text>
</comment>
<dbReference type="GO" id="GO:0000786">
    <property type="term" value="C:nucleosome"/>
    <property type="evidence" value="ECO:0007669"/>
    <property type="project" value="InterPro"/>
</dbReference>
<dbReference type="InterPro" id="IPR008384">
    <property type="entry name" value="ARPC4"/>
</dbReference>
<evidence type="ECO:0000256" key="9">
    <source>
        <dbReference type="RuleBase" id="RU003894"/>
    </source>
</evidence>
<gene>
    <name evidence="12" type="primary">LOC109091481</name>
</gene>
<evidence type="ECO:0000256" key="6">
    <source>
        <dbReference type="ARBA" id="ARBA00023212"/>
    </source>
</evidence>
<keyword evidence="9" id="KW-0158">Chromosome</keyword>
<feature type="compositionally biased region" description="Basic residues" evidence="10">
    <location>
        <begin position="38"/>
        <end position="47"/>
    </location>
</feature>
<dbReference type="GO" id="GO:0005885">
    <property type="term" value="C:Arp2/3 protein complex"/>
    <property type="evidence" value="ECO:0007669"/>
    <property type="project" value="InterPro"/>
</dbReference>
<accession>A0A8C1KZ53</accession>
<sequence>MSAEVEESAPAQAPAPAETKTKKASANKAKPAVTASPAKKKKKKSKGPGKYSLLVIDAIRTLGEKNGSSLFKIYNEAKKVSWFDQQNGRMYLRYSIRALLLNDTLVQVKGLGANGSFKLNKKKFEKKPKKSATKATKTEKPKKPASKKAATKKVTAKKSAKKSPVKKKTSKKTISVKKATPKPKKAAAKKPKVATATLRPYLNAVRATLQAALCLENFSSQVVERHNKPEVEVRSSKELLLQPVVISRNDKEKVLIEGSINSVRVSIAVKQADEIEKILCHKFMRFMMMRAENFFILRRKPVEGYDISFLITNFHTEQMYKHKLVDFVIHFMEEIDKEISEMKLSVNARARIVAEEFLKNF</sequence>
<reference evidence="12" key="2">
    <citation type="submission" date="2025-09" db="UniProtKB">
        <authorList>
            <consortium name="Ensembl"/>
        </authorList>
    </citation>
    <scope>IDENTIFICATION</scope>
</reference>
<dbReference type="AlphaFoldDB" id="A0A8C1KZ53"/>
<evidence type="ECO:0000259" key="11">
    <source>
        <dbReference type="PROSITE" id="PS51504"/>
    </source>
</evidence>
<dbReference type="GO" id="GO:0006334">
    <property type="term" value="P:nucleosome assembly"/>
    <property type="evidence" value="ECO:0007669"/>
    <property type="project" value="InterPro"/>
</dbReference>
<keyword evidence="9" id="KW-0539">Nucleus</keyword>
<dbReference type="CDD" id="cd00073">
    <property type="entry name" value="H15"/>
    <property type="match status" value="1"/>
</dbReference>
<dbReference type="GO" id="GO:0030527">
    <property type="term" value="F:structural constituent of chromatin"/>
    <property type="evidence" value="ECO:0007669"/>
    <property type="project" value="InterPro"/>
</dbReference>
<keyword evidence="5" id="KW-0009">Actin-binding</keyword>
<dbReference type="GO" id="GO:0034314">
    <property type="term" value="P:Arp2/3 complex-mediated actin nucleation"/>
    <property type="evidence" value="ECO:0007669"/>
    <property type="project" value="InterPro"/>
</dbReference>
<proteinExistence type="inferred from homology"/>
<dbReference type="SUPFAM" id="SSF46785">
    <property type="entry name" value="Winged helix' DNA-binding domain"/>
    <property type="match status" value="1"/>
</dbReference>
<evidence type="ECO:0000256" key="2">
    <source>
        <dbReference type="ARBA" id="ARBA00005919"/>
    </source>
</evidence>